<evidence type="ECO:0000256" key="1">
    <source>
        <dbReference type="SAM" id="Coils"/>
    </source>
</evidence>
<dbReference type="Proteomes" id="UP000503251">
    <property type="component" value="Chromosome"/>
</dbReference>
<name>A0ABX6NIM1_9BACT</name>
<dbReference type="RefSeq" id="WP_171267695.1">
    <property type="nucleotide sequence ID" value="NZ_CP039543.1"/>
</dbReference>
<dbReference type="SUPFAM" id="SSF158791">
    <property type="entry name" value="MgtE N-terminal domain-like"/>
    <property type="match status" value="1"/>
</dbReference>
<keyword evidence="2" id="KW-1133">Transmembrane helix</keyword>
<accession>A0ABX6NIM1</accession>
<sequence length="244" mass="27014">MSKRNSTKRPRFVTGLKISKLLTLILLTVFIKVMIMAAMVVDVPMVNLDHAVQYASLMVQGKASLCEEVPADQRVEGGGQKWVKGCITRDSLFASYAYAATPAFAQTAPTSTGNATQAAAEAPDRKALMEKQAQLEQKELQLKQLEQDLDAKLKRMQELEAKLARMLEDANKVSDQKLRHLIDVYSNMKAKQAAQVLQTLDESIAVKILAGMRGRQAGEILTYVEAKKAARLSEKLTRMQGTFQ</sequence>
<keyword evidence="2" id="KW-0812">Transmembrane</keyword>
<gene>
    <name evidence="3" type="ORF">E8L03_14140</name>
</gene>
<proteinExistence type="predicted"/>
<dbReference type="EMBL" id="CP039543">
    <property type="protein sequence ID" value="QJT09999.1"/>
    <property type="molecule type" value="Genomic_DNA"/>
</dbReference>
<keyword evidence="1" id="KW-0175">Coiled coil</keyword>
<organism evidence="3 4">
    <name type="scientific">Oceanidesulfovibrio marinus</name>
    <dbReference type="NCBI Taxonomy" id="370038"/>
    <lineage>
        <taxon>Bacteria</taxon>
        <taxon>Pseudomonadati</taxon>
        <taxon>Thermodesulfobacteriota</taxon>
        <taxon>Desulfovibrionia</taxon>
        <taxon>Desulfovibrionales</taxon>
        <taxon>Desulfovibrionaceae</taxon>
        <taxon>Oceanidesulfovibrio</taxon>
    </lineage>
</organism>
<evidence type="ECO:0000256" key="2">
    <source>
        <dbReference type="SAM" id="Phobius"/>
    </source>
</evidence>
<evidence type="ECO:0008006" key="5">
    <source>
        <dbReference type="Google" id="ProtNLM"/>
    </source>
</evidence>
<keyword evidence="4" id="KW-1185">Reference proteome</keyword>
<reference evidence="3 4" key="1">
    <citation type="submission" date="2019-04" db="EMBL/GenBank/DDBJ databases">
        <title>Isolation and culture of sulfate reducing bacteria from the cold seep of the South China Sea.</title>
        <authorList>
            <person name="Sun C."/>
            <person name="Liu R."/>
        </authorList>
    </citation>
    <scope>NUCLEOTIDE SEQUENCE [LARGE SCALE GENOMIC DNA]</scope>
    <source>
        <strain evidence="3 4">CS1</strain>
    </source>
</reference>
<evidence type="ECO:0000313" key="3">
    <source>
        <dbReference type="EMBL" id="QJT09999.1"/>
    </source>
</evidence>
<feature type="coiled-coil region" evidence="1">
    <location>
        <begin position="125"/>
        <end position="176"/>
    </location>
</feature>
<evidence type="ECO:0000313" key="4">
    <source>
        <dbReference type="Proteomes" id="UP000503251"/>
    </source>
</evidence>
<keyword evidence="2" id="KW-0472">Membrane</keyword>
<feature type="transmembrane region" description="Helical" evidence="2">
    <location>
        <begin position="21"/>
        <end position="41"/>
    </location>
</feature>
<protein>
    <recommendedName>
        <fullName evidence="5">Flagellar motility protein MotE, a chaperone for MotC folding</fullName>
    </recommendedName>
</protein>